<evidence type="ECO:0000313" key="2">
    <source>
        <dbReference type="Proteomes" id="UP000693797"/>
    </source>
</evidence>
<dbReference type="Proteomes" id="UP000693797">
    <property type="component" value="Segment"/>
</dbReference>
<keyword evidence="2" id="KW-1185">Reference proteome</keyword>
<sequence length="162" mass="18167">MKFYIKEDCGDRYLGENGVFLPTKEGANIYESKDVYKVMSDLSAPVSAYPVNYLDPSDVSLSDLSTLYPEDSKCLIYYPLSGAFYREPCGGVTQNPESAHKYDLKGVENFSGSGMWFIPCHDPVEELFIYSERFKGFLKLDPSSPIVQESELIGREGISIVL</sequence>
<protein>
    <submittedName>
        <fullName evidence="1">Uncharacterized protein</fullName>
    </submittedName>
</protein>
<proteinExistence type="predicted"/>
<evidence type="ECO:0000313" key="1">
    <source>
        <dbReference type="EMBL" id="QQV89747.1"/>
    </source>
</evidence>
<reference evidence="1 2" key="1">
    <citation type="submission" date="2020-07" db="EMBL/GenBank/DDBJ databases">
        <title>Highly diverse flavobacterial phages as mortality factor during North Sea spring blooms.</title>
        <authorList>
            <person name="Bartlau N."/>
            <person name="Wichels A."/>
            <person name="Krohne G."/>
            <person name="Adriaenssens E.M."/>
            <person name="Heins A."/>
            <person name="Fuchs B.M."/>
            <person name="Amann R."/>
            <person name="Moraru C."/>
        </authorList>
    </citation>
    <scope>NUCLEOTIDE SEQUENCE [LARGE SCALE GENOMIC DNA]</scope>
</reference>
<accession>A0A8E4ZKV6</accession>
<name>A0A8E4ZKV6_9CAUD</name>
<organism evidence="1 2">
    <name type="scientific">Cellulophaga phage Calle_1</name>
    <dbReference type="NCBI Taxonomy" id="2745643"/>
    <lineage>
        <taxon>Viruses</taxon>
        <taxon>Duplodnaviria</taxon>
        <taxon>Heunggongvirae</taxon>
        <taxon>Uroviricota</taxon>
        <taxon>Caudoviricetes</taxon>
        <taxon>Pervagoviridae</taxon>
        <taxon>Callevirus</taxon>
        <taxon>Callevirus Calle</taxon>
    </lineage>
</organism>
<dbReference type="EMBL" id="MT732432">
    <property type="protein sequence ID" value="QQV89747.1"/>
    <property type="molecule type" value="Genomic_DNA"/>
</dbReference>
<gene>
    <name evidence="1" type="ORF">Calle1_68</name>
</gene>